<feature type="compositionally biased region" description="Low complexity" evidence="3">
    <location>
        <begin position="450"/>
        <end position="470"/>
    </location>
</feature>
<dbReference type="VEuPathDB" id="TriTrypDB:LpyrH10_02_5300"/>
<evidence type="ECO:0000259" key="4">
    <source>
        <dbReference type="PROSITE" id="PS51726"/>
    </source>
</evidence>
<reference evidence="5 6" key="1">
    <citation type="submission" date="2015-07" db="EMBL/GenBank/DDBJ databases">
        <title>High-quality genome of monoxenous trypanosomatid Leptomonas pyrrhocoris.</title>
        <authorList>
            <person name="Flegontov P."/>
            <person name="Butenko A."/>
            <person name="Firsov S."/>
            <person name="Vlcek C."/>
            <person name="Logacheva M.D."/>
            <person name="Field M."/>
            <person name="Filatov D."/>
            <person name="Flegontova O."/>
            <person name="Gerasimov E."/>
            <person name="Jackson A.P."/>
            <person name="Kelly S."/>
            <person name="Opperdoes F."/>
            <person name="O'Reilly A."/>
            <person name="Votypka J."/>
            <person name="Yurchenko V."/>
            <person name="Lukes J."/>
        </authorList>
    </citation>
    <scope>NUCLEOTIDE SEQUENCE [LARGE SCALE GENOMIC DNA]</scope>
    <source>
        <strain evidence="5">H10</strain>
    </source>
</reference>
<keyword evidence="1 5" id="KW-0808">Transferase</keyword>
<dbReference type="OrthoDB" id="787137at2759"/>
<accession>A0A0M9G997</accession>
<dbReference type="InterPro" id="IPR016181">
    <property type="entry name" value="Acyl_CoA_acyltransferase"/>
</dbReference>
<comment type="caution">
    <text evidence="5">The sequence shown here is derived from an EMBL/GenBank/DDBJ whole genome shotgun (WGS) entry which is preliminary data.</text>
</comment>
<dbReference type="GO" id="GO:0005634">
    <property type="term" value="C:nucleus"/>
    <property type="evidence" value="ECO:0007669"/>
    <property type="project" value="TreeGrafter"/>
</dbReference>
<sequence length="755" mass="82798">MRRDSGAQEVSCAVALPVALYPALLHRKLPTNAGTTSTAGTTGAVGGEHTGGHPQEACVPGVILEVRQLWQSTSNGGRNSVSIAAAEAAGPSPSSPETSDAFHLPTSSSPAFLKKNDTASSATEKDSLYAFVRIKDADHRLSGWFPLHRVYVKLDSAVLAFGDSAVSPHDASVASGVSEDVSASAAARGLSDDWTPLARVLRRPWLSDVYDEVTPGMARTQRAHRQLDYLEERLLRDCRTPTTVRYFVYLNNYVFAPWYYAPFGLLNSEYDPTLPCGASAQQQNHAASADGAVAKSCIPQPQPYIRDAFLCPFSLRIFSTFAQLHYETRSYRAGRLRPPGEEIYRDERRGLSLFRINGSQHVTYCRQLFLIGKSFLENKLAGHDVHSYYFYVVCLHHRYFPSYVSDESAMFFAGFFTWEKQVIEYNLACIATLPCFGRRVAPRPPPLPAASPLGNPARGQVQSDVSASSSAPPPVLRNIGQFMIAVSYELAYRRKQIGTPEKPLSDLGAVAYQHYWRRALVRWMKATLNEMRRAAAVDVDGVAAVASSEKRRDEHQPPDVSLDVVAVFTEDERNEADNSDGGNGKTGRWGFAAGTRKRARRAAAAAAAAAANVVEVGEDDDAEVAEGDENHDDDYTSAGNARRRQLPAPLPMCASPTKPAWNAAAIDNESSSPTTFTGRTTIKEIAAAVRLEEADVLKTLLGLGVLHHSSEDRSIQLLLPQRYVDWMYDEMLRWEGSATHAVFEPALLRSRGRTK</sequence>
<dbReference type="RefSeq" id="XP_015663628.1">
    <property type="nucleotide sequence ID" value="XM_015798108.1"/>
</dbReference>
<dbReference type="EMBL" id="LGTL01000002">
    <property type="protein sequence ID" value="KPA85189.1"/>
    <property type="molecule type" value="Genomic_DNA"/>
</dbReference>
<gene>
    <name evidence="5" type="ORF">ABB37_01556</name>
</gene>
<dbReference type="GeneID" id="26901851"/>
<dbReference type="GO" id="GO:0003712">
    <property type="term" value="F:transcription coregulator activity"/>
    <property type="evidence" value="ECO:0007669"/>
    <property type="project" value="TreeGrafter"/>
</dbReference>
<evidence type="ECO:0000313" key="5">
    <source>
        <dbReference type="EMBL" id="KPA85189.1"/>
    </source>
</evidence>
<dbReference type="GO" id="GO:0003682">
    <property type="term" value="F:chromatin binding"/>
    <property type="evidence" value="ECO:0007669"/>
    <property type="project" value="TreeGrafter"/>
</dbReference>
<dbReference type="Pfam" id="PF01853">
    <property type="entry name" value="MOZ_SAS"/>
    <property type="match status" value="2"/>
</dbReference>
<dbReference type="PANTHER" id="PTHR10615">
    <property type="entry name" value="HISTONE ACETYLTRANSFERASE"/>
    <property type="match status" value="1"/>
</dbReference>
<dbReference type="Proteomes" id="UP000037923">
    <property type="component" value="Unassembled WGS sequence"/>
</dbReference>
<dbReference type="InterPro" id="IPR002717">
    <property type="entry name" value="HAT_MYST-type"/>
</dbReference>
<dbReference type="PROSITE" id="PS51726">
    <property type="entry name" value="MYST_HAT"/>
    <property type="match status" value="1"/>
</dbReference>
<dbReference type="PANTHER" id="PTHR10615:SF214">
    <property type="entry name" value="HISTONE ACETYLTRANSFERASE"/>
    <property type="match status" value="1"/>
</dbReference>
<dbReference type="AlphaFoldDB" id="A0A0M9G997"/>
<proteinExistence type="predicted"/>
<feature type="domain" description="MYST-type HAT" evidence="4">
    <location>
        <begin position="239"/>
        <end position="736"/>
    </location>
</feature>
<dbReference type="OMA" id="FAGFFTW"/>
<evidence type="ECO:0000256" key="1">
    <source>
        <dbReference type="ARBA" id="ARBA00022679"/>
    </source>
</evidence>
<organism evidence="5 6">
    <name type="scientific">Leptomonas pyrrhocoris</name>
    <name type="common">Firebug parasite</name>
    <dbReference type="NCBI Taxonomy" id="157538"/>
    <lineage>
        <taxon>Eukaryota</taxon>
        <taxon>Discoba</taxon>
        <taxon>Euglenozoa</taxon>
        <taxon>Kinetoplastea</taxon>
        <taxon>Metakinetoplastina</taxon>
        <taxon>Trypanosomatida</taxon>
        <taxon>Trypanosomatidae</taxon>
        <taxon>Leishmaniinae</taxon>
        <taxon>Leptomonas</taxon>
    </lineage>
</organism>
<feature type="region of interest" description="Disordered" evidence="3">
    <location>
        <begin position="447"/>
        <end position="472"/>
    </location>
</feature>
<evidence type="ECO:0000256" key="3">
    <source>
        <dbReference type="SAM" id="MobiDB-lite"/>
    </source>
</evidence>
<feature type="region of interest" description="Disordered" evidence="3">
    <location>
        <begin position="86"/>
        <end position="108"/>
    </location>
</feature>
<dbReference type="SUPFAM" id="SSF55729">
    <property type="entry name" value="Acyl-CoA N-acyltransferases (Nat)"/>
    <property type="match status" value="1"/>
</dbReference>
<dbReference type="GO" id="GO:0000785">
    <property type="term" value="C:chromatin"/>
    <property type="evidence" value="ECO:0007669"/>
    <property type="project" value="TreeGrafter"/>
</dbReference>
<dbReference type="GO" id="GO:0006357">
    <property type="term" value="P:regulation of transcription by RNA polymerase II"/>
    <property type="evidence" value="ECO:0007669"/>
    <property type="project" value="TreeGrafter"/>
</dbReference>
<evidence type="ECO:0000313" key="6">
    <source>
        <dbReference type="Proteomes" id="UP000037923"/>
    </source>
</evidence>
<evidence type="ECO:0000256" key="2">
    <source>
        <dbReference type="PIRSR" id="PIRSR602717-51"/>
    </source>
</evidence>
<keyword evidence="6" id="KW-1185">Reference proteome</keyword>
<dbReference type="Gene3D" id="3.40.630.30">
    <property type="match status" value="1"/>
</dbReference>
<dbReference type="InterPro" id="IPR050603">
    <property type="entry name" value="MYST_HAT"/>
</dbReference>
<protein>
    <submittedName>
        <fullName evidence="5">Putative histone acetyltransferase</fullName>
    </submittedName>
</protein>
<feature type="active site" description="Proton donor/acceptor" evidence="2">
    <location>
        <position position="501"/>
    </location>
</feature>
<feature type="compositionally biased region" description="Low complexity" evidence="3">
    <location>
        <begin position="86"/>
        <end position="96"/>
    </location>
</feature>
<dbReference type="GO" id="GO:0004402">
    <property type="term" value="F:histone acetyltransferase activity"/>
    <property type="evidence" value="ECO:0007669"/>
    <property type="project" value="InterPro"/>
</dbReference>
<name>A0A0M9G997_LEPPY</name>